<keyword evidence="9" id="KW-0961">Cell wall biogenesis/degradation</keyword>
<evidence type="ECO:0000313" key="14">
    <source>
        <dbReference type="EMBL" id="CAA9251781.1"/>
    </source>
</evidence>
<keyword evidence="8" id="KW-0482">Metalloprotease</keyword>
<dbReference type="EMBL" id="CADCTG010000173">
    <property type="protein sequence ID" value="CAA9251781.1"/>
    <property type="molecule type" value="Genomic_DNA"/>
</dbReference>
<evidence type="ECO:0000256" key="2">
    <source>
        <dbReference type="ARBA" id="ARBA00004776"/>
    </source>
</evidence>
<sequence>MRRRTLLLGSVAPVAFAAAADAAPATARRGVGRRQGGLASRRLQLRHAHTGARFSGPYHDGRTPDPAAMADLSLVLADSRTGAVRPFDPQAIDVLWEVAQKAGAGGELLIYSGYRTPETNALVDGAGDSQHLRAAALDVHMPAERLAGFGETALRLGRGGVGIYAQRGFVHLDSGPVRRWGDVPSAADVPSSTTVSARGTARRAVPPPDPLARMAEAWAATRGR</sequence>
<dbReference type="GO" id="GO:0006508">
    <property type="term" value="P:proteolysis"/>
    <property type="evidence" value="ECO:0007669"/>
    <property type="project" value="UniProtKB-KW"/>
</dbReference>
<dbReference type="PANTHER" id="PTHR37425:SF1">
    <property type="entry name" value="OUTER MEMBRANE PROTEIN"/>
    <property type="match status" value="1"/>
</dbReference>
<name>A0A6J4IJC3_9PROT</name>
<evidence type="ECO:0000256" key="3">
    <source>
        <dbReference type="ARBA" id="ARBA00022670"/>
    </source>
</evidence>
<keyword evidence="5 13" id="KW-0732">Signal</keyword>
<organism evidence="14">
    <name type="scientific">uncultured Acetobacteraceae bacterium</name>
    <dbReference type="NCBI Taxonomy" id="169975"/>
    <lineage>
        <taxon>Bacteria</taxon>
        <taxon>Pseudomonadati</taxon>
        <taxon>Pseudomonadota</taxon>
        <taxon>Alphaproteobacteria</taxon>
        <taxon>Acetobacterales</taxon>
        <taxon>Acetobacteraceae</taxon>
        <taxon>environmental samples</taxon>
    </lineage>
</organism>
<evidence type="ECO:0000256" key="7">
    <source>
        <dbReference type="ARBA" id="ARBA00022833"/>
    </source>
</evidence>
<protein>
    <recommendedName>
        <fullName evidence="11">Murein endopeptidase K</fullName>
    </recommendedName>
</protein>
<keyword evidence="6" id="KW-0378">Hydrolase</keyword>
<evidence type="ECO:0000256" key="1">
    <source>
        <dbReference type="ARBA" id="ARBA00001947"/>
    </source>
</evidence>
<evidence type="ECO:0000256" key="12">
    <source>
        <dbReference type="SAM" id="MobiDB-lite"/>
    </source>
</evidence>
<dbReference type="GO" id="GO:0008237">
    <property type="term" value="F:metallopeptidase activity"/>
    <property type="evidence" value="ECO:0007669"/>
    <property type="project" value="UniProtKB-KW"/>
</dbReference>
<proteinExistence type="inferred from homology"/>
<feature type="chain" id="PRO_5026968838" description="Murein endopeptidase K" evidence="13">
    <location>
        <begin position="18"/>
        <end position="224"/>
    </location>
</feature>
<feature type="signal peptide" evidence="13">
    <location>
        <begin position="1"/>
        <end position="17"/>
    </location>
</feature>
<dbReference type="Gene3D" id="3.30.1380.10">
    <property type="match status" value="1"/>
</dbReference>
<dbReference type="PANTHER" id="PTHR37425">
    <property type="match status" value="1"/>
</dbReference>
<dbReference type="AlphaFoldDB" id="A0A6J4IJC3"/>
<comment type="similarity">
    <text evidence="10">Belongs to the peptidase M15 family.</text>
</comment>
<evidence type="ECO:0000256" key="8">
    <source>
        <dbReference type="ARBA" id="ARBA00023049"/>
    </source>
</evidence>
<evidence type="ECO:0000256" key="10">
    <source>
        <dbReference type="ARBA" id="ARBA00093448"/>
    </source>
</evidence>
<comment type="pathway">
    <text evidence="2">Cell wall biogenesis; cell wall polysaccharide biosynthesis.</text>
</comment>
<dbReference type="Pfam" id="PF05951">
    <property type="entry name" value="Peptidase_M15_2"/>
    <property type="match status" value="1"/>
</dbReference>
<keyword evidence="4" id="KW-0479">Metal-binding</keyword>
<dbReference type="InterPro" id="IPR010275">
    <property type="entry name" value="MepK"/>
</dbReference>
<dbReference type="SUPFAM" id="SSF55166">
    <property type="entry name" value="Hedgehog/DD-peptidase"/>
    <property type="match status" value="1"/>
</dbReference>
<evidence type="ECO:0000256" key="4">
    <source>
        <dbReference type="ARBA" id="ARBA00022723"/>
    </source>
</evidence>
<evidence type="ECO:0000256" key="9">
    <source>
        <dbReference type="ARBA" id="ARBA00023316"/>
    </source>
</evidence>
<reference evidence="14" key="1">
    <citation type="submission" date="2020-02" db="EMBL/GenBank/DDBJ databases">
        <authorList>
            <person name="Meier V. D."/>
        </authorList>
    </citation>
    <scope>NUCLEOTIDE SEQUENCE</scope>
    <source>
        <strain evidence="14">AVDCRST_MAG08</strain>
    </source>
</reference>
<feature type="region of interest" description="Disordered" evidence="12">
    <location>
        <begin position="183"/>
        <end position="209"/>
    </location>
</feature>
<evidence type="ECO:0000256" key="13">
    <source>
        <dbReference type="SAM" id="SignalP"/>
    </source>
</evidence>
<evidence type="ECO:0000256" key="6">
    <source>
        <dbReference type="ARBA" id="ARBA00022801"/>
    </source>
</evidence>
<dbReference type="InterPro" id="IPR009045">
    <property type="entry name" value="Zn_M74/Hedgehog-like"/>
</dbReference>
<keyword evidence="7" id="KW-0862">Zinc</keyword>
<accession>A0A6J4IJC3</accession>
<dbReference type="GO" id="GO:0046872">
    <property type="term" value="F:metal ion binding"/>
    <property type="evidence" value="ECO:0007669"/>
    <property type="project" value="UniProtKB-KW"/>
</dbReference>
<evidence type="ECO:0000256" key="11">
    <source>
        <dbReference type="ARBA" id="ARBA00093666"/>
    </source>
</evidence>
<keyword evidence="3" id="KW-0645">Protease</keyword>
<comment type="cofactor">
    <cofactor evidence="1">
        <name>Zn(2+)</name>
        <dbReference type="ChEBI" id="CHEBI:29105"/>
    </cofactor>
</comment>
<dbReference type="GO" id="GO:0071555">
    <property type="term" value="P:cell wall organization"/>
    <property type="evidence" value="ECO:0007669"/>
    <property type="project" value="UniProtKB-KW"/>
</dbReference>
<evidence type="ECO:0000256" key="5">
    <source>
        <dbReference type="ARBA" id="ARBA00022729"/>
    </source>
</evidence>
<gene>
    <name evidence="14" type="ORF">AVDCRST_MAG08-2212</name>
</gene>